<dbReference type="Proteomes" id="UP000215059">
    <property type="component" value="Unassembled WGS sequence"/>
</dbReference>
<sequence>MIIRETKDAALIASLNRHVQDVHVKMNPAHFKPFEQEPIQHFFESLIEKPNHKMLVAEDEGEPVGYAWIEIKHFPENAFKHAYDMLMIHQISINSTKRNMGYGTRMLEHIDELARERGINKVELDYWNDNTKAKRFYEKNGFVIYREYVFREVN</sequence>
<comment type="caution">
    <text evidence="4">The sequence shown here is derived from an EMBL/GenBank/DDBJ whole genome shotgun (WGS) entry which is preliminary data.</text>
</comment>
<dbReference type="PROSITE" id="PS51186">
    <property type="entry name" value="GNAT"/>
    <property type="match status" value="1"/>
</dbReference>
<reference evidence="4 5" key="1">
    <citation type="submission" date="2017-07" db="EMBL/GenBank/DDBJ databases">
        <title>Fictibacillus sp. nov. GDSW-R2A3 Genome sequencing and assembly.</title>
        <authorList>
            <person name="Mayilraj S."/>
        </authorList>
    </citation>
    <scope>NUCLEOTIDE SEQUENCE [LARGE SCALE GENOMIC DNA]</scope>
    <source>
        <strain evidence="4 5">GDSW-R2A3</strain>
    </source>
</reference>
<dbReference type="Pfam" id="PF00583">
    <property type="entry name" value="Acetyltransf_1"/>
    <property type="match status" value="1"/>
</dbReference>
<dbReference type="PANTHER" id="PTHR42919">
    <property type="entry name" value="N-ALPHA-ACETYLTRANSFERASE"/>
    <property type="match status" value="1"/>
</dbReference>
<dbReference type="GO" id="GO:0016747">
    <property type="term" value="F:acyltransferase activity, transferring groups other than amino-acyl groups"/>
    <property type="evidence" value="ECO:0007669"/>
    <property type="project" value="InterPro"/>
</dbReference>
<feature type="domain" description="N-acetyltransferase" evidence="3">
    <location>
        <begin position="10"/>
        <end position="154"/>
    </location>
</feature>
<accession>A0A235FE23</accession>
<evidence type="ECO:0000313" key="5">
    <source>
        <dbReference type="Proteomes" id="UP000215059"/>
    </source>
</evidence>
<dbReference type="InterPro" id="IPR051556">
    <property type="entry name" value="N-term/lysine_N-AcTrnsfr"/>
</dbReference>
<dbReference type="AlphaFoldDB" id="A0A235FE23"/>
<name>A0A235FE23_9BACL</name>
<organism evidence="4 5">
    <name type="scientific">Fictibacillus aquaticus</name>
    <dbReference type="NCBI Taxonomy" id="2021314"/>
    <lineage>
        <taxon>Bacteria</taxon>
        <taxon>Bacillati</taxon>
        <taxon>Bacillota</taxon>
        <taxon>Bacilli</taxon>
        <taxon>Bacillales</taxon>
        <taxon>Fictibacillaceae</taxon>
        <taxon>Fictibacillus</taxon>
    </lineage>
</organism>
<proteinExistence type="predicted"/>
<protein>
    <submittedName>
        <fullName evidence="4">GNAT family N-acetyltransferase</fullName>
    </submittedName>
</protein>
<gene>
    <name evidence="4" type="ORF">CGZ90_06115</name>
</gene>
<keyword evidence="2" id="KW-0012">Acyltransferase</keyword>
<dbReference type="InterPro" id="IPR000182">
    <property type="entry name" value="GNAT_dom"/>
</dbReference>
<dbReference type="OrthoDB" id="360261at2"/>
<dbReference type="EMBL" id="NOII01000001">
    <property type="protein sequence ID" value="OYD59462.1"/>
    <property type="molecule type" value="Genomic_DNA"/>
</dbReference>
<evidence type="ECO:0000313" key="4">
    <source>
        <dbReference type="EMBL" id="OYD59462.1"/>
    </source>
</evidence>
<dbReference type="SUPFAM" id="SSF55729">
    <property type="entry name" value="Acyl-CoA N-acyltransferases (Nat)"/>
    <property type="match status" value="1"/>
</dbReference>
<dbReference type="PANTHER" id="PTHR42919:SF8">
    <property type="entry name" value="N-ALPHA-ACETYLTRANSFERASE 50"/>
    <property type="match status" value="1"/>
</dbReference>
<evidence type="ECO:0000256" key="1">
    <source>
        <dbReference type="ARBA" id="ARBA00022679"/>
    </source>
</evidence>
<dbReference type="InterPro" id="IPR016181">
    <property type="entry name" value="Acyl_CoA_acyltransferase"/>
</dbReference>
<dbReference type="RefSeq" id="WP_094251423.1">
    <property type="nucleotide sequence ID" value="NZ_JBHLXL010000001.1"/>
</dbReference>
<dbReference type="Gene3D" id="3.40.630.30">
    <property type="match status" value="1"/>
</dbReference>
<keyword evidence="1 4" id="KW-0808">Transferase</keyword>
<keyword evidence="5" id="KW-1185">Reference proteome</keyword>
<evidence type="ECO:0000259" key="3">
    <source>
        <dbReference type="PROSITE" id="PS51186"/>
    </source>
</evidence>
<dbReference type="CDD" id="cd04301">
    <property type="entry name" value="NAT_SF"/>
    <property type="match status" value="1"/>
</dbReference>
<evidence type="ECO:0000256" key="2">
    <source>
        <dbReference type="ARBA" id="ARBA00023315"/>
    </source>
</evidence>